<feature type="non-terminal residue" evidence="3">
    <location>
        <position position="1"/>
    </location>
</feature>
<proteinExistence type="predicted"/>
<dbReference type="EMBL" id="OC859776">
    <property type="protein sequence ID" value="CAD7627932.1"/>
    <property type="molecule type" value="Genomic_DNA"/>
</dbReference>
<reference evidence="3" key="1">
    <citation type="submission" date="2020-11" db="EMBL/GenBank/DDBJ databases">
        <authorList>
            <person name="Tran Van P."/>
        </authorList>
    </citation>
    <scope>NUCLEOTIDE SEQUENCE</scope>
</reference>
<accession>A0A7R9KRT4</accession>
<dbReference type="InterPro" id="IPR032675">
    <property type="entry name" value="LRR_dom_sf"/>
</dbReference>
<dbReference type="InterPro" id="IPR001810">
    <property type="entry name" value="F-box_dom"/>
</dbReference>
<organism evidence="3">
    <name type="scientific">Medioppia subpectinata</name>
    <dbReference type="NCBI Taxonomy" id="1979941"/>
    <lineage>
        <taxon>Eukaryota</taxon>
        <taxon>Metazoa</taxon>
        <taxon>Ecdysozoa</taxon>
        <taxon>Arthropoda</taxon>
        <taxon>Chelicerata</taxon>
        <taxon>Arachnida</taxon>
        <taxon>Acari</taxon>
        <taxon>Acariformes</taxon>
        <taxon>Sarcoptiformes</taxon>
        <taxon>Oribatida</taxon>
        <taxon>Brachypylina</taxon>
        <taxon>Oppioidea</taxon>
        <taxon>Oppiidae</taxon>
        <taxon>Medioppia</taxon>
    </lineage>
</organism>
<dbReference type="SUPFAM" id="SSF81383">
    <property type="entry name" value="F-box domain"/>
    <property type="match status" value="1"/>
</dbReference>
<dbReference type="Proteomes" id="UP000759131">
    <property type="component" value="Unassembled WGS sequence"/>
</dbReference>
<evidence type="ECO:0000313" key="4">
    <source>
        <dbReference type="Proteomes" id="UP000759131"/>
    </source>
</evidence>
<feature type="domain" description="F-box" evidence="2">
    <location>
        <begin position="118"/>
        <end position="154"/>
    </location>
</feature>
<evidence type="ECO:0000313" key="3">
    <source>
        <dbReference type="EMBL" id="CAD7627932.1"/>
    </source>
</evidence>
<feature type="compositionally biased region" description="Basic residues" evidence="1">
    <location>
        <begin position="92"/>
        <end position="107"/>
    </location>
</feature>
<sequence length="609" mass="68599">GSVGIVVFQGRTTACDTCDGVDTMSVRNVICCTKFSKCCIPDTIDGYNDQLDRERGLRRGNRPVFPEDIPTAYGTDSGGSVGAANGPTTARKASKKRTTTKRKKKSTRSNPKTIMNINELNDDCLKIVFSFIPFGELLADRRVCKDWKQVIDDYLSNITHFTYNQSINGNNKDNELTLASDLDSDDNLSNVTHFSYNLNGNDGITDVNLPRFGRCLQLMPKLTSLSVTGVQPFDPMIKVLVAKCPHISRLYMKCVNEEVSVSAKGIEQLVAAYPALTHLDVPNCDVDDSVIKIVATRLPRLVRFNFGTDWELNEYYRLGYGFTGQTLRYISATTKTLMIGDSESNDQMVIESLMAGPARQHIRVLKIHLNELKYLSTICDNMPQLREFYCSFNGGDIRPTGDVDNVGYVRHLQSLTSLEALELSDECRTHCSYPCHSLYTLRSLTEAISGLSRLKVLRLFDHNNWHRKRESIDPILAQLKRYCPDLTELGISAGLFDLKAQSYRLIGELNLPVLTIQDDRYPYGDYDDSVRHSVSNDDVVDLLKATTSMRRFRVENCSVIDNEAVKACLEVLATRSRRRIELIFTNISNITEEMRNEFTVPPNVSLVFM</sequence>
<feature type="region of interest" description="Disordered" evidence="1">
    <location>
        <begin position="69"/>
        <end position="111"/>
    </location>
</feature>
<dbReference type="Pfam" id="PF00646">
    <property type="entry name" value="F-box"/>
    <property type="match status" value="1"/>
</dbReference>
<dbReference type="PANTHER" id="PTHR38926">
    <property type="entry name" value="F-BOX DOMAIN CONTAINING PROTEIN, EXPRESSED"/>
    <property type="match status" value="1"/>
</dbReference>
<gene>
    <name evidence="3" type="ORF">OSB1V03_LOCUS8357</name>
</gene>
<dbReference type="EMBL" id="CAJPIZ010005201">
    <property type="protein sequence ID" value="CAG2108362.1"/>
    <property type="molecule type" value="Genomic_DNA"/>
</dbReference>
<dbReference type="InterPro" id="IPR036047">
    <property type="entry name" value="F-box-like_dom_sf"/>
</dbReference>
<dbReference type="OrthoDB" id="6513984at2759"/>
<protein>
    <recommendedName>
        <fullName evidence="2">F-box domain-containing protein</fullName>
    </recommendedName>
</protein>
<dbReference type="AlphaFoldDB" id="A0A7R9KRT4"/>
<evidence type="ECO:0000259" key="2">
    <source>
        <dbReference type="Pfam" id="PF00646"/>
    </source>
</evidence>
<dbReference type="PANTHER" id="PTHR38926:SF72">
    <property type="entry name" value="IM:7136021-RELATED"/>
    <property type="match status" value="1"/>
</dbReference>
<dbReference type="Gene3D" id="1.20.1280.50">
    <property type="match status" value="1"/>
</dbReference>
<name>A0A7R9KRT4_9ACAR</name>
<dbReference type="SUPFAM" id="SSF52047">
    <property type="entry name" value="RNI-like"/>
    <property type="match status" value="1"/>
</dbReference>
<keyword evidence="4" id="KW-1185">Reference proteome</keyword>
<evidence type="ECO:0000256" key="1">
    <source>
        <dbReference type="SAM" id="MobiDB-lite"/>
    </source>
</evidence>
<dbReference type="Gene3D" id="3.80.10.10">
    <property type="entry name" value="Ribonuclease Inhibitor"/>
    <property type="match status" value="2"/>
</dbReference>